<evidence type="ECO:0000313" key="2">
    <source>
        <dbReference type="Proteomes" id="UP000198310"/>
    </source>
</evidence>
<reference evidence="2" key="1">
    <citation type="submission" date="2017-06" db="EMBL/GenBank/DDBJ databases">
        <authorList>
            <person name="Varghese N."/>
            <person name="Submissions S."/>
        </authorList>
    </citation>
    <scope>NUCLEOTIDE SEQUENCE [LARGE SCALE GENOMIC DNA]</scope>
    <source>
        <strain evidence="2">DSM 28041</strain>
    </source>
</reference>
<evidence type="ECO:0000313" key="1">
    <source>
        <dbReference type="EMBL" id="SNR29433.1"/>
    </source>
</evidence>
<organism evidence="1 2">
    <name type="scientific">Hymenobacter mucosus</name>
    <dbReference type="NCBI Taxonomy" id="1411120"/>
    <lineage>
        <taxon>Bacteria</taxon>
        <taxon>Pseudomonadati</taxon>
        <taxon>Bacteroidota</taxon>
        <taxon>Cytophagia</taxon>
        <taxon>Cytophagales</taxon>
        <taxon>Hymenobacteraceae</taxon>
        <taxon>Hymenobacter</taxon>
    </lineage>
</organism>
<sequence>MEHPYTPEMNARLEQSFKEADQAREELTESMANSVAANCDLLHHGLVSAKGLEATTEMYRNLLGTLLRHSSGEVRSQVLMAFNQSMEKFWPRKNGTGTSSGPASADHQ</sequence>
<dbReference type="EMBL" id="FZNS01000001">
    <property type="protein sequence ID" value="SNR29433.1"/>
    <property type="molecule type" value="Genomic_DNA"/>
</dbReference>
<keyword evidence="2" id="KW-1185">Reference proteome</keyword>
<gene>
    <name evidence="1" type="ORF">SAMN06269173_101140</name>
</gene>
<dbReference type="Proteomes" id="UP000198310">
    <property type="component" value="Unassembled WGS sequence"/>
</dbReference>
<name>A0A238V739_9BACT</name>
<dbReference type="AlphaFoldDB" id="A0A238V739"/>
<protein>
    <submittedName>
        <fullName evidence="1">Uncharacterized protein</fullName>
    </submittedName>
</protein>
<proteinExistence type="predicted"/>
<accession>A0A238V739</accession>